<evidence type="ECO:0000313" key="3">
    <source>
        <dbReference type="Proteomes" id="UP001227126"/>
    </source>
</evidence>
<name>A0ABT7FJF8_9RHOB</name>
<sequence length="164" mass="17988">MTRSSAIFAFVFLAPGATVAGDLKPWGQSGDWSILIDEDAGNGCLMQKDFDDGMRIRFGYLPDRDGGYFAALSPDWTHIEPQSTGIVKFLTDEAKFAGEVEMIKEDGWFGGRAFFNNPNLTEELAKRRSITVIGPHGGTFEVDLTGSSRAISVMKECQSKQPRA</sequence>
<keyword evidence="1" id="KW-0732">Signal</keyword>
<feature type="chain" id="PRO_5045765374" description="Invasion protein IalB, involved in pathogenesis" evidence="1">
    <location>
        <begin position="21"/>
        <end position="164"/>
    </location>
</feature>
<protein>
    <recommendedName>
        <fullName evidence="4">Invasion protein IalB, involved in pathogenesis</fullName>
    </recommendedName>
</protein>
<keyword evidence="3" id="KW-1185">Reference proteome</keyword>
<feature type="signal peptide" evidence="1">
    <location>
        <begin position="1"/>
        <end position="20"/>
    </location>
</feature>
<dbReference type="Proteomes" id="UP001227126">
    <property type="component" value="Unassembled WGS sequence"/>
</dbReference>
<evidence type="ECO:0000313" key="2">
    <source>
        <dbReference type="EMBL" id="MDK3075278.1"/>
    </source>
</evidence>
<comment type="caution">
    <text evidence="2">The sequence shown here is derived from an EMBL/GenBank/DDBJ whole genome shotgun (WGS) entry which is preliminary data.</text>
</comment>
<accession>A0ABT7FJF8</accession>
<organism evidence="2 3">
    <name type="scientific">Sedimentitalea xiamensis</name>
    <dbReference type="NCBI Taxonomy" id="3050037"/>
    <lineage>
        <taxon>Bacteria</taxon>
        <taxon>Pseudomonadati</taxon>
        <taxon>Pseudomonadota</taxon>
        <taxon>Alphaproteobacteria</taxon>
        <taxon>Rhodobacterales</taxon>
        <taxon>Paracoccaceae</taxon>
        <taxon>Sedimentitalea</taxon>
    </lineage>
</organism>
<evidence type="ECO:0008006" key="4">
    <source>
        <dbReference type="Google" id="ProtNLM"/>
    </source>
</evidence>
<evidence type="ECO:0000256" key="1">
    <source>
        <dbReference type="SAM" id="SignalP"/>
    </source>
</evidence>
<reference evidence="2 3" key="1">
    <citation type="submission" date="2023-05" db="EMBL/GenBank/DDBJ databases">
        <title>Sedimentitalea sp. nov. JM2-8.</title>
        <authorList>
            <person name="Huang J."/>
        </authorList>
    </citation>
    <scope>NUCLEOTIDE SEQUENCE [LARGE SCALE GENOMIC DNA]</scope>
    <source>
        <strain evidence="2 3">JM2-8</strain>
    </source>
</reference>
<dbReference type="EMBL" id="JASNJE010000033">
    <property type="protein sequence ID" value="MDK3075278.1"/>
    <property type="molecule type" value="Genomic_DNA"/>
</dbReference>
<proteinExistence type="predicted"/>
<gene>
    <name evidence="2" type="ORF">QO034_19535</name>
</gene>
<dbReference type="RefSeq" id="WP_284487205.1">
    <property type="nucleotide sequence ID" value="NZ_JASNJE010000033.1"/>
</dbReference>